<sequence length="82" mass="9146">MISVRLVLQYTGLADDSRRQHERCDTQPEADMFETVCSFNDRFGGSICLGMLDDGEVLSCLSLYAGRKAALPKTVYLLVVRV</sequence>
<reference evidence="1 2" key="1">
    <citation type="submission" date="2019-10" db="EMBL/GenBank/DDBJ databases">
        <title>Bifidobacterium from non-human primates.</title>
        <authorList>
            <person name="Modesto M."/>
        </authorList>
    </citation>
    <scope>NUCLEOTIDE SEQUENCE [LARGE SCALE GENOMIC DNA]</scope>
    <source>
        <strain evidence="1 2">TREM</strain>
    </source>
</reference>
<dbReference type="Proteomes" id="UP000469943">
    <property type="component" value="Unassembled WGS sequence"/>
</dbReference>
<accession>A0A7K3TBC6</accession>
<dbReference type="AlphaFoldDB" id="A0A7K3TBC6"/>
<protein>
    <submittedName>
        <fullName evidence="1">Uncharacterized protein</fullName>
    </submittedName>
</protein>
<evidence type="ECO:0000313" key="1">
    <source>
        <dbReference type="EMBL" id="NEG71489.1"/>
    </source>
</evidence>
<dbReference type="EMBL" id="WHZX01000002">
    <property type="protein sequence ID" value="NEG71489.1"/>
    <property type="molecule type" value="Genomic_DNA"/>
</dbReference>
<proteinExistence type="predicted"/>
<comment type="caution">
    <text evidence="1">The sequence shown here is derived from an EMBL/GenBank/DDBJ whole genome shotgun (WGS) entry which is preliminary data.</text>
</comment>
<name>A0A7K3TBC6_9BIFI</name>
<organism evidence="1 2">
    <name type="scientific">Bifidobacterium ramosum</name>
    <dbReference type="NCBI Taxonomy" id="1798158"/>
    <lineage>
        <taxon>Bacteria</taxon>
        <taxon>Bacillati</taxon>
        <taxon>Actinomycetota</taxon>
        <taxon>Actinomycetes</taxon>
        <taxon>Bifidobacteriales</taxon>
        <taxon>Bifidobacteriaceae</taxon>
        <taxon>Bifidobacterium</taxon>
    </lineage>
</organism>
<gene>
    <name evidence="1" type="ORF">GFD24_04500</name>
</gene>
<evidence type="ECO:0000313" key="2">
    <source>
        <dbReference type="Proteomes" id="UP000469943"/>
    </source>
</evidence>